<reference evidence="1" key="1">
    <citation type="submission" date="2009-12" db="EMBL/GenBank/DDBJ databases">
        <authorList>
            <person name="Weinstock G."/>
            <person name="Sodergren E."/>
            <person name="Clifton S."/>
            <person name="Fulton L."/>
            <person name="Fulton B."/>
            <person name="Courtney L."/>
            <person name="Fronick C."/>
            <person name="Harrison M."/>
            <person name="Strong C."/>
            <person name="Farmer C."/>
            <person name="Delahaunty K."/>
            <person name="Markovic C."/>
            <person name="Hall O."/>
            <person name="Minx P."/>
            <person name="Tomlinson C."/>
            <person name="Mitreva M."/>
            <person name="Nelson J."/>
            <person name="Hou S."/>
            <person name="Wollam A."/>
            <person name="Pepin K.H."/>
            <person name="Johnson M."/>
            <person name="Bhonagiri V."/>
            <person name="Nash W.E."/>
            <person name="Warren W."/>
            <person name="Chinwalla A."/>
            <person name="Mardis E.R."/>
            <person name="Wilson R.K."/>
        </authorList>
    </citation>
    <scope>NUCLEOTIDE SEQUENCE [LARGE SCALE GENOMIC DNA]</scope>
    <source>
        <strain evidence="1">DSM 15176</strain>
    </source>
</reference>
<evidence type="ECO:0000313" key="1">
    <source>
        <dbReference type="EMBL" id="EFB75590.1"/>
    </source>
</evidence>
<proteinExistence type="predicted"/>
<comment type="caution">
    <text evidence="1">The sequence shown here is derived from an EMBL/GenBank/DDBJ whole genome shotgun (WGS) entry which is preliminary data.</text>
</comment>
<organism evidence="1 2">
    <name type="scientific">Subdoligranulum variabile DSM 15176</name>
    <dbReference type="NCBI Taxonomy" id="411471"/>
    <lineage>
        <taxon>Bacteria</taxon>
        <taxon>Bacillati</taxon>
        <taxon>Bacillota</taxon>
        <taxon>Clostridia</taxon>
        <taxon>Eubacteriales</taxon>
        <taxon>Oscillospiraceae</taxon>
        <taxon>Subdoligranulum</taxon>
    </lineage>
</organism>
<dbReference type="HOGENOM" id="CLU_1371580_0_0_9"/>
<dbReference type="Proteomes" id="UP000003438">
    <property type="component" value="Unassembled WGS sequence"/>
</dbReference>
<dbReference type="EMBL" id="ACBY02000025">
    <property type="protein sequence ID" value="EFB75590.1"/>
    <property type="molecule type" value="Genomic_DNA"/>
</dbReference>
<name>D1PP94_9FIRM</name>
<evidence type="ECO:0000313" key="2">
    <source>
        <dbReference type="Proteomes" id="UP000003438"/>
    </source>
</evidence>
<dbReference type="AlphaFoldDB" id="D1PP94"/>
<accession>D1PP94</accession>
<dbReference type="RefSeq" id="WP_007047574.1">
    <property type="nucleotide sequence ID" value="NZ_GG704769.1"/>
</dbReference>
<keyword evidence="2" id="KW-1185">Reference proteome</keyword>
<sequence length="199" mass="20739">MLPENPARAALAEEAARGVSVQPQLRLLYTAEALAAPAPAQALDLNEELETLCAALREGVLCRAGWLYYAPASGPVPVALPRALLQAALLCWVEGTLTAPERRAVLHLEMTAGAAVLVLRGGTGRSLPADARALLLRTAAVCGGAVVQSGGNGPFTAALRLPLRAALPLRTPPEPAELLLDRYSPLQIFLPGFCAGPNE</sequence>
<gene>
    <name evidence="1" type="ORF">SUBVAR_06208</name>
</gene>
<protein>
    <submittedName>
        <fullName evidence="1">Uncharacterized protein</fullName>
    </submittedName>
</protein>